<dbReference type="RefSeq" id="WP_344169828.1">
    <property type="nucleotide sequence ID" value="NZ_BAAARY010000004.1"/>
</dbReference>
<comment type="subcellular location">
    <subcellularLocation>
        <location evidence="2">Cell membrane</location>
    </subcellularLocation>
</comment>
<evidence type="ECO:0000256" key="2">
    <source>
        <dbReference type="ARBA" id="ARBA00004236"/>
    </source>
</evidence>
<evidence type="ECO:0000256" key="4">
    <source>
        <dbReference type="SAM" id="MobiDB-lite"/>
    </source>
</evidence>
<dbReference type="InterPro" id="IPR003661">
    <property type="entry name" value="HisK_dim/P_dom"/>
</dbReference>
<keyword evidence="7" id="KW-1185">Reference proteome</keyword>
<gene>
    <name evidence="6" type="ORF">GCM10010201_13230</name>
</gene>
<evidence type="ECO:0000313" key="6">
    <source>
        <dbReference type="EMBL" id="GAA2517722.1"/>
    </source>
</evidence>
<evidence type="ECO:0000256" key="1">
    <source>
        <dbReference type="ARBA" id="ARBA00000085"/>
    </source>
</evidence>
<evidence type="ECO:0000259" key="5">
    <source>
        <dbReference type="Pfam" id="PF00512"/>
    </source>
</evidence>
<dbReference type="EC" id="2.7.13.3" evidence="3"/>
<comment type="catalytic activity">
    <reaction evidence="1">
        <text>ATP + protein L-histidine = ADP + protein N-phospho-L-histidine.</text>
        <dbReference type="EC" id="2.7.13.3"/>
    </reaction>
</comment>
<reference evidence="6 7" key="1">
    <citation type="journal article" date="2019" name="Int. J. Syst. Evol. Microbiol.">
        <title>The Global Catalogue of Microorganisms (GCM) 10K type strain sequencing project: providing services to taxonomists for standard genome sequencing and annotation.</title>
        <authorList>
            <consortium name="The Broad Institute Genomics Platform"/>
            <consortium name="The Broad Institute Genome Sequencing Center for Infectious Disease"/>
            <person name="Wu L."/>
            <person name="Ma J."/>
        </authorList>
    </citation>
    <scope>NUCLEOTIDE SEQUENCE [LARGE SCALE GENOMIC DNA]</scope>
    <source>
        <strain evidence="6 7">JCM 3367</strain>
    </source>
</reference>
<feature type="region of interest" description="Disordered" evidence="4">
    <location>
        <begin position="1"/>
        <end position="20"/>
    </location>
</feature>
<feature type="domain" description="Signal transduction histidine kinase dimerisation/phosphoacceptor" evidence="5">
    <location>
        <begin position="25"/>
        <end position="80"/>
    </location>
</feature>
<accession>A0ABN3NAG8</accession>
<proteinExistence type="predicted"/>
<evidence type="ECO:0000256" key="3">
    <source>
        <dbReference type="ARBA" id="ARBA00012438"/>
    </source>
</evidence>
<comment type="caution">
    <text evidence="6">The sequence shown here is derived from an EMBL/GenBank/DDBJ whole genome shotgun (WGS) entry which is preliminary data.</text>
</comment>
<name>A0ABN3NAG8_9ACTN</name>
<dbReference type="InterPro" id="IPR036097">
    <property type="entry name" value="HisK_dim/P_sf"/>
</dbReference>
<dbReference type="CDD" id="cd00082">
    <property type="entry name" value="HisKA"/>
    <property type="match status" value="1"/>
</dbReference>
<dbReference type="Gene3D" id="1.10.287.130">
    <property type="match status" value="1"/>
</dbReference>
<dbReference type="SUPFAM" id="SSF47384">
    <property type="entry name" value="Homodimeric domain of signal transducing histidine kinase"/>
    <property type="match status" value="1"/>
</dbReference>
<dbReference type="Proteomes" id="UP001499978">
    <property type="component" value="Unassembled WGS sequence"/>
</dbReference>
<dbReference type="Pfam" id="PF00512">
    <property type="entry name" value="HisKA"/>
    <property type="match status" value="1"/>
</dbReference>
<organism evidence="6 7">
    <name type="scientific">Pilimelia columellifera subsp. columellifera</name>
    <dbReference type="NCBI Taxonomy" id="706583"/>
    <lineage>
        <taxon>Bacteria</taxon>
        <taxon>Bacillati</taxon>
        <taxon>Actinomycetota</taxon>
        <taxon>Actinomycetes</taxon>
        <taxon>Micromonosporales</taxon>
        <taxon>Micromonosporaceae</taxon>
        <taxon>Pilimelia</taxon>
    </lineage>
</organism>
<sequence>MRTPIPNLDSGRPPDGPGHRGDEALLREVAHELRDPLGGIVGLASVMLMKLRGNPADLHEQARQLGLIRASATELLDVVDIVQGLVALGCDTSVRELDCRETVRRGAAPTAGEGRPKPAVALRLPEHPVPVHADERLMTLLVRHLVSLVDDQSAQVTLAGPPETPLKITVSGAATAPVHPHGSSPEGLRRLLVDRLANRCGCRLTVTTSPDQPTLATVRLSAAPSVRPGF</sequence>
<protein>
    <recommendedName>
        <fullName evidence="3">histidine kinase</fullName>
        <ecNumber evidence="3">2.7.13.3</ecNumber>
    </recommendedName>
</protein>
<evidence type="ECO:0000313" key="7">
    <source>
        <dbReference type="Proteomes" id="UP001499978"/>
    </source>
</evidence>
<dbReference type="EMBL" id="BAAARY010000004">
    <property type="protein sequence ID" value="GAA2517722.1"/>
    <property type="molecule type" value="Genomic_DNA"/>
</dbReference>